<dbReference type="EMBL" id="DXHV01000065">
    <property type="protein sequence ID" value="HIW00929.1"/>
    <property type="molecule type" value="Genomic_DNA"/>
</dbReference>
<keyword evidence="1" id="KW-0472">Membrane</keyword>
<accession>A0A9D1PY95</accession>
<comment type="caution">
    <text evidence="2">The sequence shown here is derived from an EMBL/GenBank/DDBJ whole genome shotgun (WGS) entry which is preliminary data.</text>
</comment>
<evidence type="ECO:0000313" key="3">
    <source>
        <dbReference type="Proteomes" id="UP000886752"/>
    </source>
</evidence>
<evidence type="ECO:0000256" key="1">
    <source>
        <dbReference type="SAM" id="Phobius"/>
    </source>
</evidence>
<organism evidence="2 3">
    <name type="scientific">Candidatus Desulfovibrio intestinipullorum</name>
    <dbReference type="NCBI Taxonomy" id="2838536"/>
    <lineage>
        <taxon>Bacteria</taxon>
        <taxon>Pseudomonadati</taxon>
        <taxon>Thermodesulfobacteriota</taxon>
        <taxon>Desulfovibrionia</taxon>
        <taxon>Desulfovibrionales</taxon>
        <taxon>Desulfovibrionaceae</taxon>
        <taxon>Desulfovibrio</taxon>
    </lineage>
</organism>
<reference evidence="2" key="2">
    <citation type="submission" date="2021-04" db="EMBL/GenBank/DDBJ databases">
        <authorList>
            <person name="Gilroy R."/>
        </authorList>
    </citation>
    <scope>NUCLEOTIDE SEQUENCE</scope>
    <source>
        <strain evidence="2">ChiHecec2B26-446</strain>
    </source>
</reference>
<evidence type="ECO:0008006" key="4">
    <source>
        <dbReference type="Google" id="ProtNLM"/>
    </source>
</evidence>
<evidence type="ECO:0000313" key="2">
    <source>
        <dbReference type="EMBL" id="HIW00929.1"/>
    </source>
</evidence>
<dbReference type="AlphaFoldDB" id="A0A9D1PY95"/>
<name>A0A9D1PY95_9BACT</name>
<reference evidence="2" key="1">
    <citation type="journal article" date="2021" name="PeerJ">
        <title>Extensive microbial diversity within the chicken gut microbiome revealed by metagenomics and culture.</title>
        <authorList>
            <person name="Gilroy R."/>
            <person name="Ravi A."/>
            <person name="Getino M."/>
            <person name="Pursley I."/>
            <person name="Horton D.L."/>
            <person name="Alikhan N.F."/>
            <person name="Baker D."/>
            <person name="Gharbi K."/>
            <person name="Hall N."/>
            <person name="Watson M."/>
            <person name="Adriaenssens E.M."/>
            <person name="Foster-Nyarko E."/>
            <person name="Jarju S."/>
            <person name="Secka A."/>
            <person name="Antonio M."/>
            <person name="Oren A."/>
            <person name="Chaudhuri R.R."/>
            <person name="La Ragione R."/>
            <person name="Hildebrand F."/>
            <person name="Pallen M.J."/>
        </authorList>
    </citation>
    <scope>NUCLEOTIDE SEQUENCE</scope>
    <source>
        <strain evidence="2">ChiHecec2B26-446</strain>
    </source>
</reference>
<proteinExistence type="predicted"/>
<gene>
    <name evidence="2" type="ORF">H9894_07045</name>
</gene>
<keyword evidence="1" id="KW-1133">Transmembrane helix</keyword>
<protein>
    <recommendedName>
        <fullName evidence="4">Lipopolysaccharide assembly protein A domain-containing protein</fullName>
    </recommendedName>
</protein>
<feature type="transmembrane region" description="Helical" evidence="1">
    <location>
        <begin position="48"/>
        <end position="69"/>
    </location>
</feature>
<dbReference type="Proteomes" id="UP000886752">
    <property type="component" value="Unassembled WGS sequence"/>
</dbReference>
<sequence>MQYIKALVLVLFFFLAMVFLCQNQVALSREVALQLNLLLLPSTETVKLPFYFVVIAAFLLGAVFCFLLLMWDRVSMSARAVRAGWRVRTMQNEQLQMVAQIRQMASAAMEDRPALLEKYREGYESRKKSWEEERKKAKKNNSIDIKQLTIDASASATPTKA</sequence>
<keyword evidence="1" id="KW-0812">Transmembrane</keyword>